<accession>A0A5E7WKH7</accession>
<evidence type="ECO:0000313" key="1">
    <source>
        <dbReference type="EMBL" id="VVQ35384.1"/>
    </source>
</evidence>
<dbReference type="EMBL" id="CABVJH010000008">
    <property type="protein sequence ID" value="VVQ35384.1"/>
    <property type="molecule type" value="Genomic_DNA"/>
</dbReference>
<sequence length="535" mass="60420">MFPRSILTNRGETAHRAEADERSTSQATLILGYLALFPAETGAVETYEHFCRYADSLPPSIRSKSRIVVFLEKFVLWAICIARKPLSEFSAPDLRAFSAFCARPPVAWIGGRNERFVIDKGTERHNEDWKPFLQSIADPARGYVTNRFFKYLSSDLGVQPRLSSSEFYKAPRAPFSGQDDSQAQQYLQYLANLTPASKVSERSLFVFSVCYHLRLSFKEWRSERSHFSMACFSSMGSSDPHFTMRGDMRDYNIAIPQALIDSIIRYRNGLGLNSIPSSDDGDPILTEALLDKLMWRLPKMPGLGRSPSELLDRAVGFRISQLDTPAPAPSGSESSRQYRLSWERKQVSKARRAVHHQDSADLDTGYLTQERPPPLFGMQQREVLLFSTTQGQAYVSRCFPANCCKIALESLEILRAYRSCSADRLKLVALEKLLLWSVCVKHKSFYSLTPLDAREFYEFCLAPPSSWTGNYPQTRLGVGDPGVLPNPDWTPFRISGGDKESGIRAGRIMDWCDNVYNSLLVIESVKLNIFSGLLD</sequence>
<reference evidence="1 2" key="1">
    <citation type="submission" date="2019-09" db="EMBL/GenBank/DDBJ databases">
        <authorList>
            <person name="Chandra G."/>
            <person name="Truman W A."/>
        </authorList>
    </citation>
    <scope>NUCLEOTIDE SEQUENCE [LARGE SCALE GENOMIC DNA]</scope>
    <source>
        <strain evidence="1">PS943</strain>
    </source>
</reference>
<organism evidence="1 2">
    <name type="scientific">Pseudomonas fluorescens</name>
    <dbReference type="NCBI Taxonomy" id="294"/>
    <lineage>
        <taxon>Bacteria</taxon>
        <taxon>Pseudomonadati</taxon>
        <taxon>Pseudomonadota</taxon>
        <taxon>Gammaproteobacteria</taxon>
        <taxon>Pseudomonadales</taxon>
        <taxon>Pseudomonadaceae</taxon>
        <taxon>Pseudomonas</taxon>
    </lineage>
</organism>
<dbReference type="AlphaFoldDB" id="A0A5E7WKH7"/>
<gene>
    <name evidence="1" type="ORF">PS943_04274</name>
</gene>
<name>A0A5E7WKH7_PSEFL</name>
<dbReference type="Proteomes" id="UP000325645">
    <property type="component" value="Unassembled WGS sequence"/>
</dbReference>
<protein>
    <submittedName>
        <fullName evidence="1">Uncharacterized protein</fullName>
    </submittedName>
</protein>
<evidence type="ECO:0000313" key="2">
    <source>
        <dbReference type="Proteomes" id="UP000325645"/>
    </source>
</evidence>
<proteinExistence type="predicted"/>